<accession>A0ABR0YBH4</accession>
<proteinExistence type="inferred from homology"/>
<comment type="similarity">
    <text evidence="2">Belongs to the tectonin family.</text>
</comment>
<gene>
    <name evidence="4" type="ORF">HHUSO_G31552</name>
    <name evidence="3" type="ORF">HHUSO_G31998</name>
</gene>
<reference evidence="4 5" key="1">
    <citation type="submission" date="2021-05" db="EMBL/GenBank/DDBJ databases">
        <authorList>
            <person name="Zahm M."/>
            <person name="Klopp C."/>
            <person name="Cabau C."/>
            <person name="Kuhl H."/>
            <person name="Suciu R."/>
            <person name="Ciorpac M."/>
            <person name="Holostenco D."/>
            <person name="Gessner J."/>
            <person name="Wuertz S."/>
            <person name="Hohne C."/>
            <person name="Stock M."/>
            <person name="Gislard M."/>
            <person name="Lluch J."/>
            <person name="Milhes M."/>
            <person name="Lampietro C."/>
            <person name="Lopez Roques C."/>
            <person name="Donnadieu C."/>
            <person name="Du K."/>
            <person name="Schartl M."/>
            <person name="Guiguen Y."/>
        </authorList>
    </citation>
    <scope>NUCLEOTIDE SEQUENCE [LARGE SCALE GENOMIC DNA]</scope>
    <source>
        <strain evidence="4">Hh-F2</strain>
        <tissue evidence="4">Blood</tissue>
    </source>
</reference>
<name>A0ABR0YBH4_HUSHU</name>
<sequence length="279" mass="30367">MFVCLYVCVCVFFVLLCFCVRVLRRLLACFVCVWFYASLCFPALVCQEIDGRLTQIDVSNGQVFGVNSGNSIYTRYGNSWVQVPGALKHVTVGPAGVWGGQHGKFHLQAGWGRWIQIPGLLKQIDAGGDLFVSGVNMQDNIFCLNRNATVTTRGGESCIPWNLLPGALKYYSCGPYSCWGVNSADQIFVMKGVTPDACMGSKAWEQVPGALSMIEVSTDGSVYGVNSAKDVYRRDGVSAANPAGTGWTYLSMCGKSKHVSYDLGVLWVISLEDKILTCS</sequence>
<dbReference type="Pfam" id="PF19193">
    <property type="entry name" value="Tectonin"/>
    <property type="match status" value="1"/>
</dbReference>
<keyword evidence="1" id="KW-0430">Lectin</keyword>
<dbReference type="PANTHER" id="PTHR23250">
    <property type="entry name" value="DYSFERLIN-RELATED"/>
    <property type="match status" value="1"/>
</dbReference>
<protein>
    <submittedName>
        <fullName evidence="4">Fish-egg lectin-like</fullName>
    </submittedName>
</protein>
<keyword evidence="5" id="KW-1185">Reference proteome</keyword>
<evidence type="ECO:0000313" key="5">
    <source>
        <dbReference type="Proteomes" id="UP001369086"/>
    </source>
</evidence>
<dbReference type="PANTHER" id="PTHR23250:SF3">
    <property type="entry name" value="FISH-EGG LECTIN-LIKE ISOFORM X1-RELATED"/>
    <property type="match status" value="1"/>
</dbReference>
<dbReference type="InterPro" id="IPR006624">
    <property type="entry name" value="Beta-propeller_rpt_TECPR"/>
</dbReference>
<evidence type="ECO:0000313" key="3">
    <source>
        <dbReference type="EMBL" id="KAK6469650.1"/>
    </source>
</evidence>
<organism evidence="4 5">
    <name type="scientific">Huso huso</name>
    <name type="common">Beluga</name>
    <name type="synonym">Acipenser huso</name>
    <dbReference type="NCBI Taxonomy" id="61971"/>
    <lineage>
        <taxon>Eukaryota</taxon>
        <taxon>Metazoa</taxon>
        <taxon>Chordata</taxon>
        <taxon>Craniata</taxon>
        <taxon>Vertebrata</taxon>
        <taxon>Euteleostomi</taxon>
        <taxon>Actinopterygii</taxon>
        <taxon>Chondrostei</taxon>
        <taxon>Acipenseriformes</taxon>
        <taxon>Acipenseridae</taxon>
        <taxon>Huso</taxon>
    </lineage>
</organism>
<evidence type="ECO:0000313" key="4">
    <source>
        <dbReference type="EMBL" id="KAK6469974.1"/>
    </source>
</evidence>
<dbReference type="EMBL" id="JAHFZB010000037">
    <property type="protein sequence ID" value="KAK6469974.1"/>
    <property type="molecule type" value="Genomic_DNA"/>
</dbReference>
<dbReference type="InterPro" id="IPR051513">
    <property type="entry name" value="Tectonin_beta-prop"/>
</dbReference>
<dbReference type="SMART" id="SM00706">
    <property type="entry name" value="TECPR"/>
    <property type="match status" value="5"/>
</dbReference>
<evidence type="ECO:0000256" key="2">
    <source>
        <dbReference type="ARBA" id="ARBA00038331"/>
    </source>
</evidence>
<dbReference type="Proteomes" id="UP001369086">
    <property type="component" value="Unassembled WGS sequence"/>
</dbReference>
<dbReference type="EMBL" id="JAHFZB010000038">
    <property type="protein sequence ID" value="KAK6469650.1"/>
    <property type="molecule type" value="Genomic_DNA"/>
</dbReference>
<comment type="caution">
    <text evidence="4">The sequence shown here is derived from an EMBL/GenBank/DDBJ whole genome shotgun (WGS) entry which is preliminary data.</text>
</comment>
<evidence type="ECO:0000256" key="1">
    <source>
        <dbReference type="ARBA" id="ARBA00022734"/>
    </source>
</evidence>